<evidence type="ECO:0000313" key="1">
    <source>
        <dbReference type="EMBL" id="MDX6191712.1"/>
    </source>
</evidence>
<reference evidence="1 2" key="1">
    <citation type="submission" date="2023-11" db="EMBL/GenBank/DDBJ databases">
        <title>Unpublished Manusciprt.</title>
        <authorList>
            <person name="Saticioglu I.B."/>
            <person name="Ay H."/>
            <person name="Ajmi N."/>
            <person name="Altun S."/>
            <person name="Duman M."/>
        </authorList>
    </citation>
    <scope>NUCLEOTIDE SEQUENCE [LARGE SCALE GENOMIC DNA]</scope>
    <source>
        <strain evidence="1 2">Fl-318</strain>
    </source>
</reference>
<dbReference type="InterPro" id="IPR045571">
    <property type="entry name" value="DUF5907"/>
</dbReference>
<dbReference type="Proteomes" id="UP001273350">
    <property type="component" value="Unassembled WGS sequence"/>
</dbReference>
<keyword evidence="2" id="KW-1185">Reference proteome</keyword>
<protein>
    <submittedName>
        <fullName evidence="1">Uncharacterized protein</fullName>
    </submittedName>
</protein>
<dbReference type="EMBL" id="JAWXVI010000012">
    <property type="protein sequence ID" value="MDX6191712.1"/>
    <property type="molecule type" value="Genomic_DNA"/>
</dbReference>
<sequence>MNKNLLKIGSVVLLALATESVSSQIVQKIGDNPFTLSPSAVLELESTSKGFLAPRMTTIQRDAIVSRAVGLIIYNITTNTLEVWNGTAWYSTSASGQYIPLSGATMTGLLTLSADPTANLGAATKQYVDTKAPIADPTFTGDAKAVTATAADNDTSIATTAFVSTAVSNATPDATDVVKGKIQLAGDLSGTAASPSVVASTELKAGKVQLANAVETTAGTLDSKAVHPKGLKVELDKKAPIADPTFTGDAKAVTAAAADNDTSIATTAFVSTAVSNATPDATDVVKGKIQLAGDLSGTAASPSVVASTESKAGKVQLANATETTAGTLDSKAVHPKGLKVELDKKANVIVVKTALNSSYTSSADEVIYAGGNVTMTLPDVALNKNKTLKICKTGEGTLTFSAAVYYFDDMRVLKSFTTINYSKVITLISDGSNWTVAGWN</sequence>
<name>A0ABU4RGK6_9FLAO</name>
<evidence type="ECO:0000313" key="2">
    <source>
        <dbReference type="Proteomes" id="UP001273350"/>
    </source>
</evidence>
<organism evidence="1 2">
    <name type="scientific">Flavobacterium cupriresistens</name>
    <dbReference type="NCBI Taxonomy" id="2893885"/>
    <lineage>
        <taxon>Bacteria</taxon>
        <taxon>Pseudomonadati</taxon>
        <taxon>Bacteroidota</taxon>
        <taxon>Flavobacteriia</taxon>
        <taxon>Flavobacteriales</taxon>
        <taxon>Flavobacteriaceae</taxon>
        <taxon>Flavobacterium</taxon>
    </lineage>
</organism>
<gene>
    <name evidence="1" type="ORF">SGQ83_20320</name>
</gene>
<dbReference type="Pfam" id="PF19264">
    <property type="entry name" value="DUF5907"/>
    <property type="match status" value="2"/>
</dbReference>
<comment type="caution">
    <text evidence="1">The sequence shown here is derived from an EMBL/GenBank/DDBJ whole genome shotgun (WGS) entry which is preliminary data.</text>
</comment>
<accession>A0ABU4RGK6</accession>
<proteinExistence type="predicted"/>